<name>A0ABZ2Z325_9BACT</name>
<dbReference type="PROSITE" id="PS51186">
    <property type="entry name" value="GNAT"/>
    <property type="match status" value="1"/>
</dbReference>
<organism evidence="2 3">
    <name type="scientific">Chitinophaga caseinilytica</name>
    <dbReference type="NCBI Taxonomy" id="2267521"/>
    <lineage>
        <taxon>Bacteria</taxon>
        <taxon>Pseudomonadati</taxon>
        <taxon>Bacteroidota</taxon>
        <taxon>Chitinophagia</taxon>
        <taxon>Chitinophagales</taxon>
        <taxon>Chitinophagaceae</taxon>
        <taxon>Chitinophaga</taxon>
    </lineage>
</organism>
<gene>
    <name evidence="2" type="ORF">WJU22_22695</name>
</gene>
<dbReference type="CDD" id="cd04301">
    <property type="entry name" value="NAT_SF"/>
    <property type="match status" value="1"/>
</dbReference>
<dbReference type="Gene3D" id="3.40.630.30">
    <property type="match status" value="1"/>
</dbReference>
<dbReference type="SUPFAM" id="SSF55729">
    <property type="entry name" value="Acyl-CoA N-acyltransferases (Nat)"/>
    <property type="match status" value="1"/>
</dbReference>
<feature type="domain" description="N-acetyltransferase" evidence="1">
    <location>
        <begin position="1"/>
        <end position="156"/>
    </location>
</feature>
<dbReference type="Pfam" id="PF13508">
    <property type="entry name" value="Acetyltransf_7"/>
    <property type="match status" value="1"/>
</dbReference>
<keyword evidence="3" id="KW-1185">Reference proteome</keyword>
<dbReference type="InterPro" id="IPR016181">
    <property type="entry name" value="Acyl_CoA_acyltransferase"/>
</dbReference>
<accession>A0ABZ2Z325</accession>
<evidence type="ECO:0000259" key="1">
    <source>
        <dbReference type="PROSITE" id="PS51186"/>
    </source>
</evidence>
<dbReference type="InterPro" id="IPR000182">
    <property type="entry name" value="GNAT_dom"/>
</dbReference>
<proteinExistence type="predicted"/>
<dbReference type="Proteomes" id="UP001449657">
    <property type="component" value="Chromosome"/>
</dbReference>
<protein>
    <submittedName>
        <fullName evidence="2">GNAT family N-acetyltransferase</fullName>
    </submittedName>
</protein>
<sequence>MTIRPYEPSDFDACIAAFKSNMPKFFLPEELDDYSSWLKNYEKGIPFKPDGVEAYFVVEEDDLLVACGGVFMELGNNIAGMVWGMVDNRLHRQGIGRKFLLYRIDYIRRNCTTCSIKLDTTQHSRPFFEKYGFAVVKYTENGYGEGMHRYDMLFGA</sequence>
<reference evidence="2 3" key="1">
    <citation type="submission" date="2024-03" db="EMBL/GenBank/DDBJ databases">
        <title>Chitinophaga caseinilytica sp. nov., a casein hydrolysing bacterium isolated from forest soil.</title>
        <authorList>
            <person name="Lee D.S."/>
            <person name="Han D.M."/>
            <person name="Baek J.H."/>
            <person name="Choi D.G."/>
            <person name="Jeon J.H."/>
            <person name="Jeon C.O."/>
        </authorList>
    </citation>
    <scope>NUCLEOTIDE SEQUENCE [LARGE SCALE GENOMIC DNA]</scope>
    <source>
        <strain evidence="2 3">KACC 19118</strain>
    </source>
</reference>
<evidence type="ECO:0000313" key="3">
    <source>
        <dbReference type="Proteomes" id="UP001449657"/>
    </source>
</evidence>
<dbReference type="RefSeq" id="WP_341840462.1">
    <property type="nucleotide sequence ID" value="NZ_CP149792.1"/>
</dbReference>
<evidence type="ECO:0000313" key="2">
    <source>
        <dbReference type="EMBL" id="WZN45712.1"/>
    </source>
</evidence>
<dbReference type="EMBL" id="CP150096">
    <property type="protein sequence ID" value="WZN45712.1"/>
    <property type="molecule type" value="Genomic_DNA"/>
</dbReference>